<dbReference type="Proteomes" id="UP000001542">
    <property type="component" value="Unassembled WGS sequence"/>
</dbReference>
<dbReference type="VEuPathDB" id="TrichDB:TVAG_243940"/>
<dbReference type="SMR" id="A2G2H7"/>
<keyword evidence="2" id="KW-1185">Reference proteome</keyword>
<name>A2G2H7_TRIV3</name>
<dbReference type="EMBL" id="DS114285">
    <property type="protein sequence ID" value="EAX88635.1"/>
    <property type="molecule type" value="Genomic_DNA"/>
</dbReference>
<accession>A2G2H7</accession>
<sequence>MDDNALWFFDMVIKDGKIFYKIRSAATGLYIHSTSNDATGTTSSVDEKDALLYEVIPLYKDDTYLIVQENGNPIHCQNGGLVVTWPDRSFGSASC</sequence>
<evidence type="ECO:0000313" key="2">
    <source>
        <dbReference type="Proteomes" id="UP000001542"/>
    </source>
</evidence>
<dbReference type="AlphaFoldDB" id="A2G2H7"/>
<reference evidence="1" key="2">
    <citation type="journal article" date="2007" name="Science">
        <title>Draft genome sequence of the sexually transmitted pathogen Trichomonas vaginalis.</title>
        <authorList>
            <person name="Carlton J.M."/>
            <person name="Hirt R.P."/>
            <person name="Silva J.C."/>
            <person name="Delcher A.L."/>
            <person name="Schatz M."/>
            <person name="Zhao Q."/>
            <person name="Wortman J.R."/>
            <person name="Bidwell S.L."/>
            <person name="Alsmark U.C.M."/>
            <person name="Besteiro S."/>
            <person name="Sicheritz-Ponten T."/>
            <person name="Noel C.J."/>
            <person name="Dacks J.B."/>
            <person name="Foster P.G."/>
            <person name="Simillion C."/>
            <person name="Van de Peer Y."/>
            <person name="Miranda-Saavedra D."/>
            <person name="Barton G.J."/>
            <person name="Westrop G.D."/>
            <person name="Mueller S."/>
            <person name="Dessi D."/>
            <person name="Fiori P.L."/>
            <person name="Ren Q."/>
            <person name="Paulsen I."/>
            <person name="Zhang H."/>
            <person name="Bastida-Corcuera F.D."/>
            <person name="Simoes-Barbosa A."/>
            <person name="Brown M.T."/>
            <person name="Hayes R.D."/>
            <person name="Mukherjee M."/>
            <person name="Okumura C.Y."/>
            <person name="Schneider R."/>
            <person name="Smith A.J."/>
            <person name="Vanacova S."/>
            <person name="Villalvazo M."/>
            <person name="Haas B.J."/>
            <person name="Pertea M."/>
            <person name="Feldblyum T.V."/>
            <person name="Utterback T.R."/>
            <person name="Shu C.L."/>
            <person name="Osoegawa K."/>
            <person name="de Jong P.J."/>
            <person name="Hrdy I."/>
            <person name="Horvathova L."/>
            <person name="Zubacova Z."/>
            <person name="Dolezal P."/>
            <person name="Malik S.B."/>
            <person name="Logsdon J.M. Jr."/>
            <person name="Henze K."/>
            <person name="Gupta A."/>
            <person name="Wang C.C."/>
            <person name="Dunne R.L."/>
            <person name="Upcroft J.A."/>
            <person name="Upcroft P."/>
            <person name="White O."/>
            <person name="Salzberg S.L."/>
            <person name="Tang P."/>
            <person name="Chiu C.-H."/>
            <person name="Lee Y.-S."/>
            <person name="Embley T.M."/>
            <person name="Coombs G.H."/>
            <person name="Mottram J.C."/>
            <person name="Tachezy J."/>
            <person name="Fraser-Liggett C.M."/>
            <person name="Johnson P.J."/>
        </authorList>
    </citation>
    <scope>NUCLEOTIDE SEQUENCE [LARGE SCALE GENOMIC DNA]</scope>
    <source>
        <strain evidence="1">G3</strain>
    </source>
</reference>
<reference evidence="1" key="1">
    <citation type="submission" date="2006-10" db="EMBL/GenBank/DDBJ databases">
        <authorList>
            <person name="Amadeo P."/>
            <person name="Zhao Q."/>
            <person name="Wortman J."/>
            <person name="Fraser-Liggett C."/>
            <person name="Carlton J."/>
        </authorList>
    </citation>
    <scope>NUCLEOTIDE SEQUENCE</scope>
    <source>
        <strain evidence="1">G3</strain>
    </source>
</reference>
<dbReference type="InParanoid" id="A2G2H7"/>
<protein>
    <recommendedName>
        <fullName evidence="3">Fascin domain-containing protein</fullName>
    </recommendedName>
</protein>
<organism evidence="1 2">
    <name type="scientific">Trichomonas vaginalis (strain ATCC PRA-98 / G3)</name>
    <dbReference type="NCBI Taxonomy" id="412133"/>
    <lineage>
        <taxon>Eukaryota</taxon>
        <taxon>Metamonada</taxon>
        <taxon>Parabasalia</taxon>
        <taxon>Trichomonadida</taxon>
        <taxon>Trichomonadidae</taxon>
        <taxon>Trichomonas</taxon>
    </lineage>
</organism>
<dbReference type="VEuPathDB" id="TrichDB:TVAGG3_0542020"/>
<evidence type="ECO:0008006" key="3">
    <source>
        <dbReference type="Google" id="ProtNLM"/>
    </source>
</evidence>
<proteinExistence type="predicted"/>
<evidence type="ECO:0000313" key="1">
    <source>
        <dbReference type="EMBL" id="EAX88635.1"/>
    </source>
</evidence>
<gene>
    <name evidence="1" type="ORF">TVAG_243940</name>
</gene>